<keyword evidence="3 7" id="KW-0812">Transmembrane</keyword>
<evidence type="ECO:0000259" key="9">
    <source>
        <dbReference type="Pfam" id="PF12704"/>
    </source>
</evidence>
<dbReference type="Proteomes" id="UP000678679">
    <property type="component" value="Chromosome 1"/>
</dbReference>
<evidence type="ECO:0000256" key="5">
    <source>
        <dbReference type="ARBA" id="ARBA00023136"/>
    </source>
</evidence>
<name>A0AAX1N851_9BACT</name>
<comment type="subcellular location">
    <subcellularLocation>
        <location evidence="1">Cell membrane</location>
        <topology evidence="1">Multi-pass membrane protein</topology>
    </subcellularLocation>
</comment>
<gene>
    <name evidence="10" type="ORF">KMW28_08925</name>
</gene>
<feature type="transmembrane region" description="Helical" evidence="7">
    <location>
        <begin position="270"/>
        <end position="298"/>
    </location>
</feature>
<dbReference type="InterPro" id="IPR050250">
    <property type="entry name" value="Macrolide_Exporter_MacB"/>
</dbReference>
<keyword evidence="11" id="KW-1185">Reference proteome</keyword>
<dbReference type="Pfam" id="PF02687">
    <property type="entry name" value="FtsX"/>
    <property type="match status" value="1"/>
</dbReference>
<dbReference type="KEGG" id="fya:KMW28_08925"/>
<evidence type="ECO:0000256" key="4">
    <source>
        <dbReference type="ARBA" id="ARBA00022989"/>
    </source>
</evidence>
<dbReference type="InterPro" id="IPR025857">
    <property type="entry name" value="MacB_PCD"/>
</dbReference>
<protein>
    <submittedName>
        <fullName evidence="10">FtsX-like permease family protein</fullName>
    </submittedName>
</protein>
<dbReference type="RefSeq" id="WP_215585824.1">
    <property type="nucleotide sequence ID" value="NZ_CP076132.1"/>
</dbReference>
<sequence length="396" mass="45612">MIKHLIYILWTRKRKNSLMVIEIAFSFLILFLLFTLLINKYKNASHPIGFNTENILILNLDQDNVDKEDKTKEKQDELYNAIFQTIKQENDVIGVSEIDYSHPYSGSRNTTRLVVGEGVRFDPTEQRFRPSAFDLMEMDFIKGRGFTFEDAQLGYSPIVVNNQFYQKLLPFLDENEMFESEGTPYKITGVVSYYNKQSDYSEQEDIVIRSADYLDWLKDTHQGRLFVKTKNDPRKLEASIVSSIEKLNPKLVVSTDYFDSLQDSYNKWEILPIFLISFVALFLVLNIALGLYGVLWYNISRRKSEIGVRRAMGASSGEIFQQMLLEVVLLFIIGVVIGGIFAMQFPLLGVFNYTTMEYTMGALIAFGFVFIIILICGYYPSKLATKVTPNEALHEL</sequence>
<comment type="similarity">
    <text evidence="6">Belongs to the ABC-4 integral membrane protein family.</text>
</comment>
<evidence type="ECO:0000256" key="2">
    <source>
        <dbReference type="ARBA" id="ARBA00022475"/>
    </source>
</evidence>
<evidence type="ECO:0000256" key="1">
    <source>
        <dbReference type="ARBA" id="ARBA00004651"/>
    </source>
</evidence>
<organism evidence="10 11">
    <name type="scientific">Flammeovirga yaeyamensis</name>
    <dbReference type="NCBI Taxonomy" id="367791"/>
    <lineage>
        <taxon>Bacteria</taxon>
        <taxon>Pseudomonadati</taxon>
        <taxon>Bacteroidota</taxon>
        <taxon>Cytophagia</taxon>
        <taxon>Cytophagales</taxon>
        <taxon>Flammeovirgaceae</taxon>
        <taxon>Flammeovirga</taxon>
    </lineage>
</organism>
<dbReference type="AlphaFoldDB" id="A0AAX1N851"/>
<dbReference type="EMBL" id="CP076132">
    <property type="protein sequence ID" value="QWG03691.1"/>
    <property type="molecule type" value="Genomic_DNA"/>
</dbReference>
<feature type="transmembrane region" description="Helical" evidence="7">
    <location>
        <begin position="319"/>
        <end position="346"/>
    </location>
</feature>
<dbReference type="PANTHER" id="PTHR30572:SF4">
    <property type="entry name" value="ABC TRANSPORTER PERMEASE YTRF"/>
    <property type="match status" value="1"/>
</dbReference>
<feature type="domain" description="MacB-like periplasmic core" evidence="9">
    <location>
        <begin position="23"/>
        <end position="231"/>
    </location>
</feature>
<keyword evidence="5 7" id="KW-0472">Membrane</keyword>
<dbReference type="GO" id="GO:0022857">
    <property type="term" value="F:transmembrane transporter activity"/>
    <property type="evidence" value="ECO:0007669"/>
    <property type="project" value="TreeGrafter"/>
</dbReference>
<dbReference type="GO" id="GO:0005886">
    <property type="term" value="C:plasma membrane"/>
    <property type="evidence" value="ECO:0007669"/>
    <property type="project" value="UniProtKB-SubCell"/>
</dbReference>
<feature type="domain" description="ABC3 transporter permease C-terminal" evidence="8">
    <location>
        <begin position="278"/>
        <end position="389"/>
    </location>
</feature>
<keyword evidence="2" id="KW-1003">Cell membrane</keyword>
<evidence type="ECO:0000313" key="10">
    <source>
        <dbReference type="EMBL" id="QWG03691.1"/>
    </source>
</evidence>
<proteinExistence type="inferred from homology"/>
<dbReference type="PANTHER" id="PTHR30572">
    <property type="entry name" value="MEMBRANE COMPONENT OF TRANSPORTER-RELATED"/>
    <property type="match status" value="1"/>
</dbReference>
<feature type="transmembrane region" description="Helical" evidence="7">
    <location>
        <begin position="358"/>
        <end position="379"/>
    </location>
</feature>
<feature type="transmembrane region" description="Helical" evidence="7">
    <location>
        <begin position="20"/>
        <end position="38"/>
    </location>
</feature>
<evidence type="ECO:0000259" key="8">
    <source>
        <dbReference type="Pfam" id="PF02687"/>
    </source>
</evidence>
<dbReference type="Pfam" id="PF12704">
    <property type="entry name" value="MacB_PCD"/>
    <property type="match status" value="1"/>
</dbReference>
<evidence type="ECO:0000313" key="11">
    <source>
        <dbReference type="Proteomes" id="UP000678679"/>
    </source>
</evidence>
<evidence type="ECO:0000256" key="3">
    <source>
        <dbReference type="ARBA" id="ARBA00022692"/>
    </source>
</evidence>
<dbReference type="InterPro" id="IPR003838">
    <property type="entry name" value="ABC3_permease_C"/>
</dbReference>
<evidence type="ECO:0000256" key="6">
    <source>
        <dbReference type="ARBA" id="ARBA00038076"/>
    </source>
</evidence>
<accession>A0AAX1N851</accession>
<keyword evidence="4 7" id="KW-1133">Transmembrane helix</keyword>
<reference evidence="10 11" key="1">
    <citation type="submission" date="2021-05" db="EMBL/GenBank/DDBJ databases">
        <title>Comparative genomic studies on the polysaccharide-degrading batcterial strains of the Flammeovirga genus.</title>
        <authorList>
            <person name="Zewei F."/>
            <person name="Zheng Z."/>
            <person name="Yu L."/>
            <person name="Ruyue G."/>
            <person name="Yanhong M."/>
            <person name="Yuanyuan C."/>
            <person name="Jingyan G."/>
            <person name="Wenjun H."/>
        </authorList>
    </citation>
    <scope>NUCLEOTIDE SEQUENCE [LARGE SCALE GENOMIC DNA]</scope>
    <source>
        <strain evidence="10 11">NBRC:100898</strain>
    </source>
</reference>
<evidence type="ECO:0000256" key="7">
    <source>
        <dbReference type="SAM" id="Phobius"/>
    </source>
</evidence>